<feature type="non-terminal residue" evidence="1">
    <location>
        <position position="86"/>
    </location>
</feature>
<keyword evidence="2" id="KW-1185">Reference proteome</keyword>
<evidence type="ECO:0000313" key="1">
    <source>
        <dbReference type="EMBL" id="RUS33470.1"/>
    </source>
</evidence>
<gene>
    <name evidence="1" type="ORF">BC938DRAFT_471519</name>
</gene>
<dbReference type="EMBL" id="RBNJ01001175">
    <property type="protein sequence ID" value="RUS33470.1"/>
    <property type="molecule type" value="Genomic_DNA"/>
</dbReference>
<proteinExistence type="predicted"/>
<accession>A0A433QUJ7</accession>
<name>A0A433QUJ7_9FUNG</name>
<comment type="caution">
    <text evidence="1">The sequence shown here is derived from an EMBL/GenBank/DDBJ whole genome shotgun (WGS) entry which is preliminary data.</text>
</comment>
<evidence type="ECO:0008006" key="3">
    <source>
        <dbReference type="Google" id="ProtNLM"/>
    </source>
</evidence>
<dbReference type="Proteomes" id="UP000274822">
    <property type="component" value="Unassembled WGS sequence"/>
</dbReference>
<dbReference type="AlphaFoldDB" id="A0A433QUJ7"/>
<sequence length="86" mass="9906">MYRRFMQDRLQILHSDSIACFCRLVPFERKPKGHSGAAESGSDDDEPEVALEDQFILRLPPGGLCDQLRDMVRKREVPEEVGITFR</sequence>
<reference evidence="1 2" key="1">
    <citation type="journal article" date="2018" name="New Phytol.">
        <title>Phylogenomics of Endogonaceae and evolution of mycorrhizas within Mucoromycota.</title>
        <authorList>
            <person name="Chang Y."/>
            <person name="Desiro A."/>
            <person name="Na H."/>
            <person name="Sandor L."/>
            <person name="Lipzen A."/>
            <person name="Clum A."/>
            <person name="Barry K."/>
            <person name="Grigoriev I.V."/>
            <person name="Martin F.M."/>
            <person name="Stajich J.E."/>
            <person name="Smith M.E."/>
            <person name="Bonito G."/>
            <person name="Spatafora J.W."/>
        </authorList>
    </citation>
    <scope>NUCLEOTIDE SEQUENCE [LARGE SCALE GENOMIC DNA]</scope>
    <source>
        <strain evidence="1 2">AD002</strain>
    </source>
</reference>
<protein>
    <recommendedName>
        <fullName evidence="3">TAFII55 protein conserved region domain-containing protein</fullName>
    </recommendedName>
</protein>
<organism evidence="1 2">
    <name type="scientific">Jimgerdemannia flammicorona</name>
    <dbReference type="NCBI Taxonomy" id="994334"/>
    <lineage>
        <taxon>Eukaryota</taxon>
        <taxon>Fungi</taxon>
        <taxon>Fungi incertae sedis</taxon>
        <taxon>Mucoromycota</taxon>
        <taxon>Mucoromycotina</taxon>
        <taxon>Endogonomycetes</taxon>
        <taxon>Endogonales</taxon>
        <taxon>Endogonaceae</taxon>
        <taxon>Jimgerdemannia</taxon>
    </lineage>
</organism>
<evidence type="ECO:0000313" key="2">
    <source>
        <dbReference type="Proteomes" id="UP000274822"/>
    </source>
</evidence>